<proteinExistence type="predicted"/>
<gene>
    <name evidence="2" type="ORF">SEVIR_5G323450v2</name>
</gene>
<reference evidence="2" key="1">
    <citation type="submission" date="2019-03" db="EMBL/GenBank/DDBJ databases">
        <title>WGS assembly of Setaria viridis.</title>
        <authorList>
            <person name="Huang P."/>
            <person name="Jenkins J."/>
            <person name="Grimwood J."/>
            <person name="Barry K."/>
            <person name="Healey A."/>
            <person name="Mamidi S."/>
            <person name="Sreedasyam A."/>
            <person name="Shu S."/>
            <person name="Feldman M."/>
            <person name="Wu J."/>
            <person name="Yu Y."/>
            <person name="Chen C."/>
            <person name="Johnson J."/>
            <person name="Rokhsar D."/>
            <person name="Baxter I."/>
            <person name="Schmutz J."/>
            <person name="Brutnell T."/>
            <person name="Kellogg E."/>
        </authorList>
    </citation>
    <scope>NUCLEOTIDE SEQUENCE [LARGE SCALE GENOMIC DNA]</scope>
</reference>
<protein>
    <submittedName>
        <fullName evidence="2">Uncharacterized protein</fullName>
    </submittedName>
</protein>
<feature type="chain" id="PRO_5020869611" evidence="1">
    <location>
        <begin position="20"/>
        <end position="65"/>
    </location>
</feature>
<name>A0A4U6UKR4_SETVI</name>
<evidence type="ECO:0000313" key="3">
    <source>
        <dbReference type="Proteomes" id="UP000298652"/>
    </source>
</evidence>
<evidence type="ECO:0000256" key="1">
    <source>
        <dbReference type="SAM" id="SignalP"/>
    </source>
</evidence>
<keyword evidence="3" id="KW-1185">Reference proteome</keyword>
<dbReference type="AlphaFoldDB" id="A0A4U6UKR4"/>
<keyword evidence="1" id="KW-0732">Signal</keyword>
<feature type="signal peptide" evidence="1">
    <location>
        <begin position="1"/>
        <end position="19"/>
    </location>
</feature>
<dbReference type="Proteomes" id="UP000298652">
    <property type="component" value="Chromosome 5"/>
</dbReference>
<organism evidence="2 3">
    <name type="scientific">Setaria viridis</name>
    <name type="common">Green bristlegrass</name>
    <name type="synonym">Setaria italica subsp. viridis</name>
    <dbReference type="NCBI Taxonomy" id="4556"/>
    <lineage>
        <taxon>Eukaryota</taxon>
        <taxon>Viridiplantae</taxon>
        <taxon>Streptophyta</taxon>
        <taxon>Embryophyta</taxon>
        <taxon>Tracheophyta</taxon>
        <taxon>Spermatophyta</taxon>
        <taxon>Magnoliopsida</taxon>
        <taxon>Liliopsida</taxon>
        <taxon>Poales</taxon>
        <taxon>Poaceae</taxon>
        <taxon>PACMAD clade</taxon>
        <taxon>Panicoideae</taxon>
        <taxon>Panicodae</taxon>
        <taxon>Paniceae</taxon>
        <taxon>Cenchrinae</taxon>
        <taxon>Setaria</taxon>
    </lineage>
</organism>
<dbReference type="Gramene" id="TKW16798">
    <property type="protein sequence ID" value="TKW16798"/>
    <property type="gene ID" value="SEVIR_5G323450v2"/>
</dbReference>
<sequence>MLLCVSAILSLFSCATVQAYVLWDVARIDGSPELVCVCRLSGTMMVCPNLFPEIVFMIKLVSLIA</sequence>
<accession>A0A4U6UKR4</accession>
<evidence type="ECO:0000313" key="2">
    <source>
        <dbReference type="EMBL" id="TKW16798.1"/>
    </source>
</evidence>
<dbReference type="EMBL" id="CM016556">
    <property type="protein sequence ID" value="TKW16798.1"/>
    <property type="molecule type" value="Genomic_DNA"/>
</dbReference>